<organism evidence="1 2">
    <name type="scientific">Bacillus safensis</name>
    <dbReference type="NCBI Taxonomy" id="561879"/>
    <lineage>
        <taxon>Bacteria</taxon>
        <taxon>Bacillati</taxon>
        <taxon>Bacillota</taxon>
        <taxon>Bacilli</taxon>
        <taxon>Bacillales</taxon>
        <taxon>Bacillaceae</taxon>
        <taxon>Bacillus</taxon>
    </lineage>
</organism>
<sequence length="47" mass="5457">MTLNMKIESMQKFHTFEIPTVIKHGIGAVKHVGEEVKKHTAFQRYCL</sequence>
<name>A0A5S9MJJ6_BACIA</name>
<evidence type="ECO:0000313" key="2">
    <source>
        <dbReference type="Proteomes" id="UP000464658"/>
    </source>
</evidence>
<gene>
    <name evidence="1" type="ORF">BsIDN1_54140</name>
</gene>
<reference evidence="1 2" key="1">
    <citation type="submission" date="2019-12" db="EMBL/GenBank/DDBJ databases">
        <title>Full genome sequence of a Bacillus safensis strain isolated from commercially available natto in Indonesia.</title>
        <authorList>
            <person name="Yoshida M."/>
            <person name="Uomi M."/>
            <person name="Waturangi D."/>
            <person name="Ekaputri J.J."/>
            <person name="Setiamarga D.H.E."/>
        </authorList>
    </citation>
    <scope>NUCLEOTIDE SEQUENCE [LARGE SCALE GENOMIC DNA]</scope>
    <source>
        <strain evidence="1 2">IDN1</strain>
    </source>
</reference>
<dbReference type="EMBL" id="AP021906">
    <property type="protein sequence ID" value="BBP91796.1"/>
    <property type="molecule type" value="Genomic_DNA"/>
</dbReference>
<evidence type="ECO:0000313" key="1">
    <source>
        <dbReference type="EMBL" id="BBP91796.1"/>
    </source>
</evidence>
<accession>A0A5S9MJJ6</accession>
<protein>
    <submittedName>
        <fullName evidence="1">Uncharacterized protein</fullName>
    </submittedName>
</protein>
<dbReference type="Proteomes" id="UP000464658">
    <property type="component" value="Chromosome"/>
</dbReference>
<proteinExistence type="predicted"/>
<dbReference type="AlphaFoldDB" id="A0A5S9MJJ6"/>